<dbReference type="AlphaFoldDB" id="A0A813FDC7"/>
<keyword evidence="4" id="KW-1185">Reference proteome</keyword>
<dbReference type="Proteomes" id="UP000654075">
    <property type="component" value="Unassembled WGS sequence"/>
</dbReference>
<organism evidence="3 4">
    <name type="scientific">Polarella glacialis</name>
    <name type="common">Dinoflagellate</name>
    <dbReference type="NCBI Taxonomy" id="89957"/>
    <lineage>
        <taxon>Eukaryota</taxon>
        <taxon>Sar</taxon>
        <taxon>Alveolata</taxon>
        <taxon>Dinophyceae</taxon>
        <taxon>Suessiales</taxon>
        <taxon>Suessiaceae</taxon>
        <taxon>Polarella</taxon>
    </lineage>
</organism>
<evidence type="ECO:0000313" key="3">
    <source>
        <dbReference type="EMBL" id="CAE8608489.1"/>
    </source>
</evidence>
<gene>
    <name evidence="3" type="ORF">PGLA1383_LOCUS26349</name>
</gene>
<dbReference type="Gene3D" id="3.30.200.20">
    <property type="entry name" value="Phosphorylase Kinase, domain 1"/>
    <property type="match status" value="1"/>
</dbReference>
<sequence>MGACVSARAQEEFPSFHSSYTFGAQLGKGSFGSVFLAEKKITGEAHAVKVQKGREAGDDNIKYEATLWQQLHHTNCVRFIGLFQEADVFFAVMEQCHCSLWHRLVDAPKWSVTELIWDIKQMLKGIQYMHLSQIVHRDIKPKNILYGGPDSKTLKIADFGLAHHFGEGASKTLVNICGTAAYMAPEMLAGKGYTYSVDMWSFGVVCYMILLGRVPFGRYDMTSAEMKQAILEVEEEPRRLTHLSEQLQTKLELINRASSDEPDAEERAMILGAVPGQHAEGFRRARMSARALITKRLAAVDFVRELLHRDVEQRSNVYQALNSDFLSNHHDDNPLFVYSLTAFVKSLMIVTRKPYRSEEDSIEEQRKAEAKAIPVEIGLRRGLPEPGFEEACQNLRRRQLQAPGRMLPQAQLPPPGQPAEVPTSPGSRVVSPHLEFMDDLHYRPLIQKYSK</sequence>
<dbReference type="PROSITE" id="PS00108">
    <property type="entry name" value="PROTEIN_KINASE_ST"/>
    <property type="match status" value="1"/>
</dbReference>
<dbReference type="EMBL" id="CAJNNV010023076">
    <property type="protein sequence ID" value="CAE8608489.1"/>
    <property type="molecule type" value="Genomic_DNA"/>
</dbReference>
<dbReference type="SMART" id="SM00220">
    <property type="entry name" value="S_TKc"/>
    <property type="match status" value="1"/>
</dbReference>
<evidence type="ECO:0000259" key="2">
    <source>
        <dbReference type="PROSITE" id="PS50011"/>
    </source>
</evidence>
<dbReference type="PROSITE" id="PS50011">
    <property type="entry name" value="PROTEIN_KINASE_DOM"/>
    <property type="match status" value="1"/>
</dbReference>
<dbReference type="OrthoDB" id="10252171at2759"/>
<dbReference type="InterPro" id="IPR008271">
    <property type="entry name" value="Ser/Thr_kinase_AS"/>
</dbReference>
<dbReference type="GO" id="GO:0004672">
    <property type="term" value="F:protein kinase activity"/>
    <property type="evidence" value="ECO:0007669"/>
    <property type="project" value="InterPro"/>
</dbReference>
<dbReference type="SUPFAM" id="SSF56112">
    <property type="entry name" value="Protein kinase-like (PK-like)"/>
    <property type="match status" value="1"/>
</dbReference>
<dbReference type="Gene3D" id="1.10.510.10">
    <property type="entry name" value="Transferase(Phosphotransferase) domain 1"/>
    <property type="match status" value="1"/>
</dbReference>
<feature type="domain" description="Protein kinase" evidence="2">
    <location>
        <begin position="20"/>
        <end position="326"/>
    </location>
</feature>
<proteinExistence type="predicted"/>
<accession>A0A813FDC7</accession>
<protein>
    <recommendedName>
        <fullName evidence="2">Protein kinase domain-containing protein</fullName>
    </recommendedName>
</protein>
<feature type="region of interest" description="Disordered" evidence="1">
    <location>
        <begin position="406"/>
        <end position="430"/>
    </location>
</feature>
<dbReference type="GO" id="GO:0005524">
    <property type="term" value="F:ATP binding"/>
    <property type="evidence" value="ECO:0007669"/>
    <property type="project" value="InterPro"/>
</dbReference>
<evidence type="ECO:0000256" key="1">
    <source>
        <dbReference type="SAM" id="MobiDB-lite"/>
    </source>
</evidence>
<dbReference type="PANTHER" id="PTHR24347">
    <property type="entry name" value="SERINE/THREONINE-PROTEIN KINASE"/>
    <property type="match status" value="1"/>
</dbReference>
<comment type="caution">
    <text evidence="3">The sequence shown here is derived from an EMBL/GenBank/DDBJ whole genome shotgun (WGS) entry which is preliminary data.</text>
</comment>
<dbReference type="InterPro" id="IPR000719">
    <property type="entry name" value="Prot_kinase_dom"/>
</dbReference>
<reference evidence="3" key="1">
    <citation type="submission" date="2021-02" db="EMBL/GenBank/DDBJ databases">
        <authorList>
            <person name="Dougan E. K."/>
            <person name="Rhodes N."/>
            <person name="Thang M."/>
            <person name="Chan C."/>
        </authorList>
    </citation>
    <scope>NUCLEOTIDE SEQUENCE</scope>
</reference>
<evidence type="ECO:0000313" key="4">
    <source>
        <dbReference type="Proteomes" id="UP000654075"/>
    </source>
</evidence>
<name>A0A813FDC7_POLGL</name>
<dbReference type="InterPro" id="IPR011009">
    <property type="entry name" value="Kinase-like_dom_sf"/>
</dbReference>
<dbReference type="Pfam" id="PF00069">
    <property type="entry name" value="Pkinase"/>
    <property type="match status" value="1"/>
</dbReference>